<evidence type="ECO:0000256" key="1">
    <source>
        <dbReference type="ARBA" id="ARBA00007150"/>
    </source>
</evidence>
<dbReference type="GO" id="GO:0008961">
    <property type="term" value="F:phosphatidylglycerol-prolipoprotein diacylglyceryl transferase activity"/>
    <property type="evidence" value="ECO:0007669"/>
    <property type="project" value="InterPro"/>
</dbReference>
<dbReference type="AlphaFoldDB" id="A0A9D9GQW8"/>
<dbReference type="EMBL" id="JADINH010000169">
    <property type="protein sequence ID" value="MBO8416317.1"/>
    <property type="molecule type" value="Genomic_DNA"/>
</dbReference>
<keyword evidence="5 7" id="KW-1133">Transmembrane helix</keyword>
<evidence type="ECO:0000313" key="8">
    <source>
        <dbReference type="EMBL" id="MBO8416317.1"/>
    </source>
</evidence>
<gene>
    <name evidence="8" type="primary">lgt</name>
    <name evidence="8" type="ORF">IAB19_08065</name>
</gene>
<accession>A0A9D9GQW8</accession>
<evidence type="ECO:0000256" key="3">
    <source>
        <dbReference type="ARBA" id="ARBA00022679"/>
    </source>
</evidence>
<comment type="caution">
    <text evidence="8">The sequence shown here is derived from an EMBL/GenBank/DDBJ whole genome shotgun (WGS) entry which is preliminary data.</text>
</comment>
<evidence type="ECO:0000256" key="6">
    <source>
        <dbReference type="ARBA" id="ARBA00023136"/>
    </source>
</evidence>
<feature type="transmembrane region" description="Helical" evidence="7">
    <location>
        <begin position="73"/>
        <end position="94"/>
    </location>
</feature>
<dbReference type="PANTHER" id="PTHR30589">
    <property type="entry name" value="PROLIPOPROTEIN DIACYLGLYCERYL TRANSFERASE"/>
    <property type="match status" value="1"/>
</dbReference>
<proteinExistence type="inferred from homology"/>
<dbReference type="InterPro" id="IPR001640">
    <property type="entry name" value="Lgt"/>
</dbReference>
<dbReference type="Proteomes" id="UP000823631">
    <property type="component" value="Unassembled WGS sequence"/>
</dbReference>
<dbReference type="GO" id="GO:0042158">
    <property type="term" value="P:lipoprotein biosynthetic process"/>
    <property type="evidence" value="ECO:0007669"/>
    <property type="project" value="InterPro"/>
</dbReference>
<keyword evidence="4 7" id="KW-0812">Transmembrane</keyword>
<dbReference type="GO" id="GO:0005886">
    <property type="term" value="C:plasma membrane"/>
    <property type="evidence" value="ECO:0007669"/>
    <property type="project" value="InterPro"/>
</dbReference>
<sequence>MLIFDTVSLYGLTYLLGAVLLFVINCRLKLSPVLNLYYTTFLCLGAIIGARLGYVLCYALPYYSEHPEEILQLYKGGMSFHGALAGLAAALLICCKGARLKLCDSCAYCALICLPLGRICNFLGGELYGRTTGSAIGMVFAAGGPKLRYPSQLFEAAAEGPAIALIIWWLKSRGRAKAEGEPACIFVLSYALLRFFIEFTREPDPQLGLLALNLSLGQWLCLLQFAAAAIFYLYLRRRRAGAAKTQSAQTAPRTKSADG</sequence>
<feature type="transmembrane region" description="Helical" evidence="7">
    <location>
        <begin position="182"/>
        <end position="197"/>
    </location>
</feature>
<dbReference type="NCBIfam" id="TIGR00544">
    <property type="entry name" value="lgt"/>
    <property type="match status" value="1"/>
</dbReference>
<comment type="similarity">
    <text evidence="1">Belongs to the Lgt family.</text>
</comment>
<protein>
    <submittedName>
        <fullName evidence="8">Prolipoprotein diacylglyceryl transferase</fullName>
    </submittedName>
</protein>
<keyword evidence="3 8" id="KW-0808">Transferase</keyword>
<dbReference type="PANTHER" id="PTHR30589:SF0">
    <property type="entry name" value="PHOSPHATIDYLGLYCEROL--PROLIPOPROTEIN DIACYLGLYCERYL TRANSFERASE"/>
    <property type="match status" value="1"/>
</dbReference>
<organism evidence="8 9">
    <name type="scientific">Candidatus Avisuccinivibrio stercorigallinarum</name>
    <dbReference type="NCBI Taxonomy" id="2840704"/>
    <lineage>
        <taxon>Bacteria</taxon>
        <taxon>Pseudomonadati</taxon>
        <taxon>Pseudomonadota</taxon>
        <taxon>Gammaproteobacteria</taxon>
        <taxon>Aeromonadales</taxon>
        <taxon>Succinivibrionaceae</taxon>
        <taxon>Succinivibrionaceae incertae sedis</taxon>
        <taxon>Candidatus Avisuccinivibrio</taxon>
    </lineage>
</organism>
<reference evidence="8" key="2">
    <citation type="journal article" date="2021" name="PeerJ">
        <title>Extensive microbial diversity within the chicken gut microbiome revealed by metagenomics and culture.</title>
        <authorList>
            <person name="Gilroy R."/>
            <person name="Ravi A."/>
            <person name="Getino M."/>
            <person name="Pursley I."/>
            <person name="Horton D.L."/>
            <person name="Alikhan N.F."/>
            <person name="Baker D."/>
            <person name="Gharbi K."/>
            <person name="Hall N."/>
            <person name="Watson M."/>
            <person name="Adriaenssens E.M."/>
            <person name="Foster-Nyarko E."/>
            <person name="Jarju S."/>
            <person name="Secka A."/>
            <person name="Antonio M."/>
            <person name="Oren A."/>
            <person name="Chaudhuri R.R."/>
            <person name="La Ragione R."/>
            <person name="Hildebrand F."/>
            <person name="Pallen M.J."/>
        </authorList>
    </citation>
    <scope>NUCLEOTIDE SEQUENCE</scope>
    <source>
        <strain evidence="8">17213</strain>
    </source>
</reference>
<dbReference type="Pfam" id="PF01790">
    <property type="entry name" value="LGT"/>
    <property type="match status" value="1"/>
</dbReference>
<evidence type="ECO:0000313" key="9">
    <source>
        <dbReference type="Proteomes" id="UP000823631"/>
    </source>
</evidence>
<keyword evidence="6 7" id="KW-0472">Membrane</keyword>
<name>A0A9D9GQW8_9GAMM</name>
<feature type="transmembrane region" description="Helical" evidence="7">
    <location>
        <begin position="36"/>
        <end position="61"/>
    </location>
</feature>
<evidence type="ECO:0000256" key="7">
    <source>
        <dbReference type="SAM" id="Phobius"/>
    </source>
</evidence>
<evidence type="ECO:0000256" key="2">
    <source>
        <dbReference type="ARBA" id="ARBA00022475"/>
    </source>
</evidence>
<feature type="transmembrane region" description="Helical" evidence="7">
    <location>
        <begin position="217"/>
        <end position="235"/>
    </location>
</feature>
<evidence type="ECO:0000256" key="4">
    <source>
        <dbReference type="ARBA" id="ARBA00022692"/>
    </source>
</evidence>
<reference evidence="8" key="1">
    <citation type="submission" date="2020-10" db="EMBL/GenBank/DDBJ databases">
        <authorList>
            <person name="Gilroy R."/>
        </authorList>
    </citation>
    <scope>NUCLEOTIDE SEQUENCE</scope>
    <source>
        <strain evidence="8">17213</strain>
    </source>
</reference>
<feature type="transmembrane region" description="Helical" evidence="7">
    <location>
        <begin position="6"/>
        <end position="24"/>
    </location>
</feature>
<keyword evidence="2" id="KW-1003">Cell membrane</keyword>
<evidence type="ECO:0000256" key="5">
    <source>
        <dbReference type="ARBA" id="ARBA00022989"/>
    </source>
</evidence>